<dbReference type="InterPro" id="IPR014469">
    <property type="entry name" value="DUF2271"/>
</dbReference>
<dbReference type="EMBL" id="PXWF02000245">
    <property type="protein sequence ID" value="PWF46129.1"/>
    <property type="molecule type" value="Genomic_DNA"/>
</dbReference>
<gene>
    <name evidence="2" type="ORF">C7C56_016570</name>
</gene>
<dbReference type="PIRSF" id="PIRSF014995">
    <property type="entry name" value="UCP014995"/>
    <property type="match status" value="1"/>
</dbReference>
<reference evidence="2 3" key="1">
    <citation type="submission" date="2018-04" db="EMBL/GenBank/DDBJ databases">
        <title>Massilia violaceinigra sp. nov., a novel purple-pigmented bacterium isolated from Tianshan glacier, Xinjiang, China.</title>
        <authorList>
            <person name="Wang H."/>
        </authorList>
    </citation>
    <scope>NUCLEOTIDE SEQUENCE [LARGE SCALE GENOMIC DNA]</scope>
    <source>
        <strain evidence="2 3">B448-2</strain>
    </source>
</reference>
<keyword evidence="3" id="KW-1185">Reference proteome</keyword>
<proteinExistence type="predicted"/>
<organism evidence="2 3">
    <name type="scientific">Massilia glaciei</name>
    <dbReference type="NCBI Taxonomy" id="1524097"/>
    <lineage>
        <taxon>Bacteria</taxon>
        <taxon>Pseudomonadati</taxon>
        <taxon>Pseudomonadota</taxon>
        <taxon>Betaproteobacteria</taxon>
        <taxon>Burkholderiales</taxon>
        <taxon>Oxalobacteraceae</taxon>
        <taxon>Telluria group</taxon>
        <taxon>Massilia</taxon>
    </lineage>
</organism>
<accession>A0A2U2HIF3</accession>
<name>A0A2U2HIF3_9BURK</name>
<dbReference type="Pfam" id="PF10029">
    <property type="entry name" value="DUF2271"/>
    <property type="match status" value="1"/>
</dbReference>
<dbReference type="RefSeq" id="WP_106758480.1">
    <property type="nucleotide sequence ID" value="NZ_PXWF02000245.1"/>
</dbReference>
<dbReference type="OrthoDB" id="195316at2"/>
<dbReference type="Proteomes" id="UP000241421">
    <property type="component" value="Unassembled WGS sequence"/>
</dbReference>
<feature type="chain" id="PRO_5015414260" evidence="1">
    <location>
        <begin position="21"/>
        <end position="171"/>
    </location>
</feature>
<evidence type="ECO:0000313" key="3">
    <source>
        <dbReference type="Proteomes" id="UP000241421"/>
    </source>
</evidence>
<feature type="signal peptide" evidence="1">
    <location>
        <begin position="1"/>
        <end position="20"/>
    </location>
</feature>
<comment type="caution">
    <text evidence="2">The sequence shown here is derived from an EMBL/GenBank/DDBJ whole genome shotgun (WGS) entry which is preliminary data.</text>
</comment>
<evidence type="ECO:0000313" key="2">
    <source>
        <dbReference type="EMBL" id="PWF46129.1"/>
    </source>
</evidence>
<protein>
    <submittedName>
        <fullName evidence="2">DUF2271 domain-containing protein</fullName>
    </submittedName>
</protein>
<evidence type="ECO:0000256" key="1">
    <source>
        <dbReference type="SAM" id="SignalP"/>
    </source>
</evidence>
<sequence>MKIPYSIALGLPLLGGSAMAADMTLKIDLPRLNVAEYHRPYIAVWLEGADQAVVANLAVLYDVKKKDNGGTKWLKDVRQWWRKTGRDLTMPMDGVSGATRAPGESTLTFATAKATLDKLPAGAYTVVLEVAREKGGRELVRMPMQWPVKKALSVPAKGKEELRSATLQVKP</sequence>
<dbReference type="AlphaFoldDB" id="A0A2U2HIF3"/>
<keyword evidence="1" id="KW-0732">Signal</keyword>